<keyword evidence="1" id="KW-0472">Membrane</keyword>
<gene>
    <name evidence="2" type="ORF">LTR78_004951</name>
</gene>
<accession>A0AAE0WNM3</accession>
<dbReference type="EMBL" id="JAUTXT010000016">
    <property type="protein sequence ID" value="KAK3675018.1"/>
    <property type="molecule type" value="Genomic_DNA"/>
</dbReference>
<dbReference type="AlphaFoldDB" id="A0AAE0WNM3"/>
<name>A0AAE0WNM3_9PEZI</name>
<feature type="transmembrane region" description="Helical" evidence="1">
    <location>
        <begin position="53"/>
        <end position="75"/>
    </location>
</feature>
<keyword evidence="3" id="KW-1185">Reference proteome</keyword>
<comment type="caution">
    <text evidence="2">The sequence shown here is derived from an EMBL/GenBank/DDBJ whole genome shotgun (WGS) entry which is preliminary data.</text>
</comment>
<sequence>MAMRKPNVAQHLISSSFLPITPSSRHLLSATNPEAGQAELTDSATTKLATHYIRNIILVLIIHYIAWLCLILEITREGSIFGKTKAWVRSHLYPDQSHDEMAYRRDAYDDSSCNLDFESKIHPLFPTPAVRTQFGALGTLVHGSPSTGGIWLHKDCYGVELDFLNVSRFEPAATERVSDPVTEDEFCQRLEWMGGIFFASERAYIDQVLENLDRSSDTWFEAARWWYAWPGVVPEGGVWALQVRADGRWEIGISRIRNAFTMEERCRAIEMSGGKFYEKWEDTPRDESHDEL</sequence>
<organism evidence="2 3">
    <name type="scientific">Recurvomyces mirabilis</name>
    <dbReference type="NCBI Taxonomy" id="574656"/>
    <lineage>
        <taxon>Eukaryota</taxon>
        <taxon>Fungi</taxon>
        <taxon>Dikarya</taxon>
        <taxon>Ascomycota</taxon>
        <taxon>Pezizomycotina</taxon>
        <taxon>Dothideomycetes</taxon>
        <taxon>Dothideomycetidae</taxon>
        <taxon>Mycosphaerellales</taxon>
        <taxon>Teratosphaeriaceae</taxon>
        <taxon>Recurvomyces</taxon>
    </lineage>
</organism>
<evidence type="ECO:0000313" key="2">
    <source>
        <dbReference type="EMBL" id="KAK3675018.1"/>
    </source>
</evidence>
<proteinExistence type="predicted"/>
<evidence type="ECO:0000313" key="3">
    <source>
        <dbReference type="Proteomes" id="UP001274830"/>
    </source>
</evidence>
<keyword evidence="1" id="KW-0812">Transmembrane</keyword>
<protein>
    <submittedName>
        <fullName evidence="2">Uncharacterized protein</fullName>
    </submittedName>
</protein>
<reference evidence="2" key="1">
    <citation type="submission" date="2023-07" db="EMBL/GenBank/DDBJ databases">
        <title>Black Yeasts Isolated from many extreme environments.</title>
        <authorList>
            <person name="Coleine C."/>
            <person name="Stajich J.E."/>
            <person name="Selbmann L."/>
        </authorList>
    </citation>
    <scope>NUCLEOTIDE SEQUENCE</scope>
    <source>
        <strain evidence="2">CCFEE 5485</strain>
    </source>
</reference>
<keyword evidence="1" id="KW-1133">Transmembrane helix</keyword>
<evidence type="ECO:0000256" key="1">
    <source>
        <dbReference type="SAM" id="Phobius"/>
    </source>
</evidence>
<dbReference type="Proteomes" id="UP001274830">
    <property type="component" value="Unassembled WGS sequence"/>
</dbReference>